<dbReference type="EMBL" id="JMIB01000043">
    <property type="protein sequence ID" value="KDM89766.1"/>
    <property type="molecule type" value="Genomic_DNA"/>
</dbReference>
<sequence length="513" mass="54278">MFDGILSGLSTAVMPFNLMMVVVGCFAGTFIGMLPGLGPISAIALMIPITYGLDPSSGIILMAGVYYGAVFGGSTSSILINAPGCSSTVVTAFDGFPLAQKNQAGKALALAAYSSFTGGTVGAIILLFAAPALAKVSLSFQSSDYFALMILGLTAVAAFSGKGQVLKALMMTVFGLMISTVGNDVMTGVPRFTFDNVDLIDGISFLLLAMATFALTEVVMTVLRGEHKQEDAQMDMNNLGSMKLSKEEVKHVAPTVARSSVFGFLVGVLPGAGATIASFLSYGMERNLAPKAEKEKFGKGALRGLAAPESANNAASTGSFVPLLTLGIPGSGTTAIMLGALIAYGIQPGPRLFVDNPDVFWSVIISMYFGNLVLLILNLPLIPYISRLLVIPRPILIPLILFFSITGVYLVSFNAFDIQLMVLITVIATFLKLLNFPMAPMLLGFILGDILEKNLSRSLTLSDGSFAFLWERPLTLTIMILAVLALLMPLFSNWRDKRKLAAKAAEKGQAQQV</sequence>
<feature type="transmembrane region" description="Helical" evidence="1">
    <location>
        <begin position="261"/>
        <end position="282"/>
    </location>
</feature>
<feature type="transmembrane region" description="Helical" evidence="1">
    <location>
        <begin position="326"/>
        <end position="347"/>
    </location>
</feature>
<feature type="transmembrane region" description="Helical" evidence="1">
    <location>
        <begin position="108"/>
        <end position="133"/>
    </location>
</feature>
<feature type="transmembrane region" description="Helical" evidence="1">
    <location>
        <begin position="168"/>
        <end position="190"/>
    </location>
</feature>
<dbReference type="PANTHER" id="PTHR35342:SF5">
    <property type="entry name" value="TRICARBOXYLIC TRANSPORT PROTEIN"/>
    <property type="match status" value="1"/>
</dbReference>
<dbReference type="Proteomes" id="UP000027192">
    <property type="component" value="Unassembled WGS sequence"/>
</dbReference>
<reference evidence="3 4" key="1">
    <citation type="submission" date="2014-04" db="EMBL/GenBank/DDBJ databases">
        <title>Draft genome sequence of Photobacterium halotolerans S2753: a solonamide, ngercheumicin and holomycin producer.</title>
        <authorList>
            <person name="Machado H.R."/>
            <person name="Gram L."/>
        </authorList>
    </citation>
    <scope>NUCLEOTIDE SEQUENCE [LARGE SCALE GENOMIC DNA]</scope>
    <source>
        <strain evidence="3 4">S2753</strain>
    </source>
</reference>
<feature type="transmembrane region" description="Helical" evidence="1">
    <location>
        <begin position="145"/>
        <end position="161"/>
    </location>
</feature>
<organism evidence="3 4">
    <name type="scientific">Photobacterium galatheae</name>
    <dbReference type="NCBI Taxonomy" id="1654360"/>
    <lineage>
        <taxon>Bacteria</taxon>
        <taxon>Pseudomonadati</taxon>
        <taxon>Pseudomonadota</taxon>
        <taxon>Gammaproteobacteria</taxon>
        <taxon>Vibrionales</taxon>
        <taxon>Vibrionaceae</taxon>
        <taxon>Photobacterium</taxon>
    </lineage>
</organism>
<evidence type="ECO:0000313" key="4">
    <source>
        <dbReference type="Proteomes" id="UP000027192"/>
    </source>
</evidence>
<evidence type="ECO:0000313" key="3">
    <source>
        <dbReference type="EMBL" id="KDM89766.1"/>
    </source>
</evidence>
<feature type="transmembrane region" description="Helical" evidence="1">
    <location>
        <begin position="467"/>
        <end position="491"/>
    </location>
</feature>
<dbReference type="STRING" id="1654360.EA58_20135"/>
<name>A0A066RKZ2_9GAMM</name>
<feature type="transmembrane region" description="Helical" evidence="1">
    <location>
        <begin position="202"/>
        <end position="223"/>
    </location>
</feature>
<evidence type="ECO:0000259" key="2">
    <source>
        <dbReference type="Pfam" id="PF01970"/>
    </source>
</evidence>
<dbReference type="InterPro" id="IPR002823">
    <property type="entry name" value="DUF112_TM"/>
</dbReference>
<feature type="transmembrane region" description="Helical" evidence="1">
    <location>
        <begin position="420"/>
        <end position="447"/>
    </location>
</feature>
<proteinExistence type="predicted"/>
<dbReference type="AlphaFoldDB" id="A0A066RKZ2"/>
<dbReference type="PANTHER" id="PTHR35342">
    <property type="entry name" value="TRICARBOXYLIC TRANSPORT PROTEIN"/>
    <property type="match status" value="1"/>
</dbReference>
<dbReference type="OrthoDB" id="9781349at2"/>
<accession>A0A066RKZ2</accession>
<gene>
    <name evidence="3" type="ORF">EA58_20135</name>
</gene>
<feature type="domain" description="DUF112" evidence="2">
    <location>
        <begin position="18"/>
        <end position="443"/>
    </location>
</feature>
<keyword evidence="4" id="KW-1185">Reference proteome</keyword>
<feature type="transmembrane region" description="Helical" evidence="1">
    <location>
        <begin position="395"/>
        <end position="413"/>
    </location>
</feature>
<comment type="caution">
    <text evidence="3">The sequence shown here is derived from an EMBL/GenBank/DDBJ whole genome shotgun (WGS) entry which is preliminary data.</text>
</comment>
<evidence type="ECO:0000256" key="1">
    <source>
        <dbReference type="SAM" id="Phobius"/>
    </source>
</evidence>
<feature type="transmembrane region" description="Helical" evidence="1">
    <location>
        <begin position="359"/>
        <end position="383"/>
    </location>
</feature>
<keyword evidence="1" id="KW-1133">Transmembrane helix</keyword>
<dbReference type="RefSeq" id="WP_036756724.1">
    <property type="nucleotide sequence ID" value="NZ_JAGSGC010000022.1"/>
</dbReference>
<keyword evidence="1" id="KW-0472">Membrane</keyword>
<keyword evidence="1" id="KW-0812">Transmembrane</keyword>
<protein>
    <submittedName>
        <fullName evidence="3">Tripartite tricarboxylate transporter TctA</fullName>
    </submittedName>
</protein>
<dbReference type="Pfam" id="PF01970">
    <property type="entry name" value="TctA"/>
    <property type="match status" value="1"/>
</dbReference>